<dbReference type="InterPro" id="IPR014729">
    <property type="entry name" value="Rossmann-like_a/b/a_fold"/>
</dbReference>
<keyword evidence="5 13" id="KW-0436">Ligase</keyword>
<protein>
    <recommendedName>
        <fullName evidence="13">Cysteine--tRNA ligase</fullName>
        <ecNumber evidence="13">6.1.1.16</ecNumber>
    </recommendedName>
    <alternativeName>
        <fullName evidence="13">Cysteinyl-tRNA synthetase</fullName>
        <shortName evidence="13">CysRS</shortName>
    </alternativeName>
</protein>
<dbReference type="InterPro" id="IPR015273">
    <property type="entry name" value="Cys-tRNA-synt_Ia_DALR"/>
</dbReference>
<keyword evidence="4 13" id="KW-0963">Cytoplasm</keyword>
<comment type="subcellular location">
    <subcellularLocation>
        <location evidence="1 13">Cytoplasm</location>
    </subcellularLocation>
</comment>
<keyword evidence="10 13" id="KW-0648">Protein biosynthesis</keyword>
<comment type="cofactor">
    <cofactor evidence="13">
        <name>Zn(2+)</name>
        <dbReference type="ChEBI" id="CHEBI:29105"/>
    </cofactor>
    <text evidence="13">Binds 1 zinc ion per subunit.</text>
</comment>
<evidence type="ECO:0000256" key="12">
    <source>
        <dbReference type="ARBA" id="ARBA00047398"/>
    </source>
</evidence>
<dbReference type="Gene3D" id="1.20.120.1910">
    <property type="entry name" value="Cysteine-tRNA ligase, C-terminal anti-codon recognition domain"/>
    <property type="match status" value="1"/>
</dbReference>
<comment type="catalytic activity">
    <reaction evidence="12 13">
        <text>tRNA(Cys) + L-cysteine + ATP = L-cysteinyl-tRNA(Cys) + AMP + diphosphate</text>
        <dbReference type="Rhea" id="RHEA:17773"/>
        <dbReference type="Rhea" id="RHEA-COMP:9661"/>
        <dbReference type="Rhea" id="RHEA-COMP:9679"/>
        <dbReference type="ChEBI" id="CHEBI:30616"/>
        <dbReference type="ChEBI" id="CHEBI:33019"/>
        <dbReference type="ChEBI" id="CHEBI:35235"/>
        <dbReference type="ChEBI" id="CHEBI:78442"/>
        <dbReference type="ChEBI" id="CHEBI:78517"/>
        <dbReference type="ChEBI" id="CHEBI:456215"/>
        <dbReference type="EC" id="6.1.1.16"/>
    </reaction>
</comment>
<dbReference type="PANTHER" id="PTHR10890">
    <property type="entry name" value="CYSTEINYL-TRNA SYNTHETASE"/>
    <property type="match status" value="1"/>
</dbReference>
<dbReference type="InterPro" id="IPR009080">
    <property type="entry name" value="tRNAsynth_Ia_anticodon-bd"/>
</dbReference>
<dbReference type="CDD" id="cd00672">
    <property type="entry name" value="CysRS_core"/>
    <property type="match status" value="1"/>
</dbReference>
<comment type="similarity">
    <text evidence="2 13">Belongs to the class-I aminoacyl-tRNA synthetase family.</text>
</comment>
<evidence type="ECO:0000259" key="14">
    <source>
        <dbReference type="SMART" id="SM00840"/>
    </source>
</evidence>
<accession>A0ABY1C390</accession>
<evidence type="ECO:0000256" key="5">
    <source>
        <dbReference type="ARBA" id="ARBA00022598"/>
    </source>
</evidence>
<dbReference type="Pfam" id="PF01406">
    <property type="entry name" value="tRNA-synt_1e"/>
    <property type="match status" value="1"/>
</dbReference>
<dbReference type="SUPFAM" id="SSF52374">
    <property type="entry name" value="Nucleotidylyl transferase"/>
    <property type="match status" value="1"/>
</dbReference>
<proteinExistence type="inferred from homology"/>
<dbReference type="Pfam" id="PF23493">
    <property type="entry name" value="CysS_C"/>
    <property type="match status" value="1"/>
</dbReference>
<evidence type="ECO:0000256" key="7">
    <source>
        <dbReference type="ARBA" id="ARBA00022741"/>
    </source>
</evidence>
<dbReference type="Gene3D" id="3.40.50.620">
    <property type="entry name" value="HUPs"/>
    <property type="match status" value="1"/>
</dbReference>
<dbReference type="SUPFAM" id="SSF47323">
    <property type="entry name" value="Anticodon-binding domain of a subclass of class I aminoacyl-tRNA synthetases"/>
    <property type="match status" value="1"/>
</dbReference>
<feature type="short sequence motif" description="'HIGH' region" evidence="13">
    <location>
        <begin position="29"/>
        <end position="39"/>
    </location>
</feature>
<dbReference type="Proteomes" id="UP000198970">
    <property type="component" value="Chromosome I"/>
</dbReference>
<evidence type="ECO:0000256" key="11">
    <source>
        <dbReference type="ARBA" id="ARBA00023146"/>
    </source>
</evidence>
<dbReference type="EMBL" id="LT630003">
    <property type="protein sequence ID" value="SET59999.1"/>
    <property type="molecule type" value="Genomic_DNA"/>
</dbReference>
<name>A0ABY1C390_9FIRM</name>
<feature type="binding site" evidence="13">
    <location>
        <position position="27"/>
    </location>
    <ligand>
        <name>Zn(2+)</name>
        <dbReference type="ChEBI" id="CHEBI:29105"/>
    </ligand>
</feature>
<dbReference type="Pfam" id="PF09190">
    <property type="entry name" value="DALR_2"/>
    <property type="match status" value="1"/>
</dbReference>
<evidence type="ECO:0000256" key="10">
    <source>
        <dbReference type="ARBA" id="ARBA00022917"/>
    </source>
</evidence>
<feature type="binding site" evidence="13">
    <location>
        <position position="211"/>
    </location>
    <ligand>
        <name>Zn(2+)</name>
        <dbReference type="ChEBI" id="CHEBI:29105"/>
    </ligand>
</feature>
<organism evidence="15 16">
    <name type="scientific">Lacrimispora sphenoides JCM 1415</name>
    <dbReference type="NCBI Taxonomy" id="1297793"/>
    <lineage>
        <taxon>Bacteria</taxon>
        <taxon>Bacillati</taxon>
        <taxon>Bacillota</taxon>
        <taxon>Clostridia</taxon>
        <taxon>Lachnospirales</taxon>
        <taxon>Lachnospiraceae</taxon>
        <taxon>Lacrimispora</taxon>
    </lineage>
</organism>
<evidence type="ECO:0000256" key="2">
    <source>
        <dbReference type="ARBA" id="ARBA00005594"/>
    </source>
</evidence>
<dbReference type="RefSeq" id="WP_100041517.1">
    <property type="nucleotide sequence ID" value="NZ_LT630003.1"/>
</dbReference>
<feature type="binding site" evidence="13">
    <location>
        <position position="240"/>
    </location>
    <ligand>
        <name>Zn(2+)</name>
        <dbReference type="ChEBI" id="CHEBI:29105"/>
    </ligand>
</feature>
<evidence type="ECO:0000313" key="16">
    <source>
        <dbReference type="Proteomes" id="UP000198970"/>
    </source>
</evidence>
<dbReference type="HAMAP" id="MF_00041">
    <property type="entry name" value="Cys_tRNA_synth"/>
    <property type="match status" value="1"/>
</dbReference>
<evidence type="ECO:0000256" key="9">
    <source>
        <dbReference type="ARBA" id="ARBA00022840"/>
    </source>
</evidence>
<gene>
    <name evidence="13" type="primary">cysS</name>
    <name evidence="15" type="ORF">SAMN02745906_0590</name>
</gene>
<reference evidence="15 16" key="1">
    <citation type="submission" date="2016-10" db="EMBL/GenBank/DDBJ databases">
        <authorList>
            <person name="Varghese N."/>
            <person name="Submissions S."/>
        </authorList>
    </citation>
    <scope>NUCLEOTIDE SEQUENCE [LARGE SCALE GENOMIC DNA]</scope>
    <source>
        <strain evidence="15 16">ATCC 19403</strain>
    </source>
</reference>
<feature type="short sequence motif" description="'KMSKS' region" evidence="13">
    <location>
        <begin position="268"/>
        <end position="272"/>
    </location>
</feature>
<keyword evidence="9 13" id="KW-0067">ATP-binding</keyword>
<dbReference type="InterPro" id="IPR015803">
    <property type="entry name" value="Cys-tRNA-ligase"/>
</dbReference>
<keyword evidence="7 13" id="KW-0547">Nucleotide-binding</keyword>
<dbReference type="InterPro" id="IPR032678">
    <property type="entry name" value="tRNA-synt_1_cat_dom"/>
</dbReference>
<keyword evidence="8 13" id="KW-0862">Zinc</keyword>
<comment type="subunit">
    <text evidence="3 13">Monomer.</text>
</comment>
<dbReference type="PANTHER" id="PTHR10890:SF3">
    <property type="entry name" value="CYSTEINE--TRNA LIGASE, CYTOPLASMIC"/>
    <property type="match status" value="1"/>
</dbReference>
<dbReference type="InterPro" id="IPR024909">
    <property type="entry name" value="Cys-tRNA/MSH_ligase"/>
</dbReference>
<evidence type="ECO:0000256" key="1">
    <source>
        <dbReference type="ARBA" id="ARBA00004496"/>
    </source>
</evidence>
<evidence type="ECO:0000256" key="6">
    <source>
        <dbReference type="ARBA" id="ARBA00022723"/>
    </source>
</evidence>
<dbReference type="SMART" id="SM00840">
    <property type="entry name" value="DALR_2"/>
    <property type="match status" value="1"/>
</dbReference>
<feature type="domain" description="Cysteinyl-tRNA synthetase class Ia DALR" evidence="14">
    <location>
        <begin position="355"/>
        <end position="418"/>
    </location>
</feature>
<keyword evidence="11 13" id="KW-0030">Aminoacyl-tRNA synthetase</keyword>
<feature type="binding site" evidence="13">
    <location>
        <position position="271"/>
    </location>
    <ligand>
        <name>ATP</name>
        <dbReference type="ChEBI" id="CHEBI:30616"/>
    </ligand>
</feature>
<keyword evidence="6 13" id="KW-0479">Metal-binding</keyword>
<evidence type="ECO:0000256" key="4">
    <source>
        <dbReference type="ARBA" id="ARBA00022490"/>
    </source>
</evidence>
<evidence type="ECO:0000256" key="8">
    <source>
        <dbReference type="ARBA" id="ARBA00022833"/>
    </source>
</evidence>
<dbReference type="PRINTS" id="PR00983">
    <property type="entry name" value="TRNASYNTHCYS"/>
</dbReference>
<dbReference type="NCBIfam" id="TIGR00435">
    <property type="entry name" value="cysS"/>
    <property type="match status" value="1"/>
</dbReference>
<feature type="binding site" evidence="13">
    <location>
        <position position="236"/>
    </location>
    <ligand>
        <name>Zn(2+)</name>
        <dbReference type="ChEBI" id="CHEBI:29105"/>
    </ligand>
</feature>
<evidence type="ECO:0000256" key="13">
    <source>
        <dbReference type="HAMAP-Rule" id="MF_00041"/>
    </source>
</evidence>
<evidence type="ECO:0000313" key="15">
    <source>
        <dbReference type="EMBL" id="SET59999.1"/>
    </source>
</evidence>
<keyword evidence="16" id="KW-1185">Reference proteome</keyword>
<evidence type="ECO:0000256" key="3">
    <source>
        <dbReference type="ARBA" id="ARBA00011245"/>
    </source>
</evidence>
<dbReference type="EC" id="6.1.1.16" evidence="13"/>
<dbReference type="InterPro" id="IPR056411">
    <property type="entry name" value="CysS_C"/>
</dbReference>
<sequence>MKIYNTLSRQKEEFASLEPGKVRMYVCGPTVYNYIHIGNARPIIVFDTVRRYFEYKGYEVNFVSNFTDIDDKIIKKAIEEGVDADTISKRYIEECKKDMEGLNVKPATRSPLATEEICGMLEMIQKLVASGHAYASKDGTVYFRTSSFEEYGKLSHKNLDDLQSGFREIKVTGEDGKEDPTDFVLWKPKKEGEPYWESPWCEGRPGWHIECSVMSRKYLGDQIDIHAGGEDLIFPHHENEIAQSEAANGKEFAKYWMHNGFLNIDNKKMSKSLGNFFTVREISEKYDLQVLRFFMLSAHYRSPINFSAELMESSKNGLDRILTAVGKLKDLEASAKTEKLLDHEDKNAVQELVSKYEAAMDDDFNTADAISAVFELVKLSNSTTDENSSKEYVDYLKETIVRLCDVLGIITEKEEEILDDEIEAMIAGRQQARKDKNFALADEIRGKLLEKGIVLEDTREGVKWKRI</sequence>